<accession>A0A8X6GD42</accession>
<proteinExistence type="predicted"/>
<comment type="caution">
    <text evidence="1">The sequence shown here is derived from an EMBL/GenBank/DDBJ whole genome shotgun (WGS) entry which is preliminary data.</text>
</comment>
<dbReference type="Proteomes" id="UP000887116">
    <property type="component" value="Unassembled WGS sequence"/>
</dbReference>
<dbReference type="AlphaFoldDB" id="A0A8X6GD42"/>
<reference evidence="1" key="1">
    <citation type="submission" date="2020-07" db="EMBL/GenBank/DDBJ databases">
        <title>Multicomponent nature underlies the extraordinary mechanical properties of spider dragline silk.</title>
        <authorList>
            <person name="Kono N."/>
            <person name="Nakamura H."/>
            <person name="Mori M."/>
            <person name="Yoshida Y."/>
            <person name="Ohtoshi R."/>
            <person name="Malay A.D."/>
            <person name="Moran D.A.P."/>
            <person name="Tomita M."/>
            <person name="Numata K."/>
            <person name="Arakawa K."/>
        </authorList>
    </citation>
    <scope>NUCLEOTIDE SEQUENCE</scope>
</reference>
<dbReference type="EMBL" id="BMAO01015281">
    <property type="protein sequence ID" value="GFR00734.1"/>
    <property type="molecule type" value="Genomic_DNA"/>
</dbReference>
<organism evidence="1 2">
    <name type="scientific">Trichonephila clavata</name>
    <name type="common">Joro spider</name>
    <name type="synonym">Nephila clavata</name>
    <dbReference type="NCBI Taxonomy" id="2740835"/>
    <lineage>
        <taxon>Eukaryota</taxon>
        <taxon>Metazoa</taxon>
        <taxon>Ecdysozoa</taxon>
        <taxon>Arthropoda</taxon>
        <taxon>Chelicerata</taxon>
        <taxon>Arachnida</taxon>
        <taxon>Araneae</taxon>
        <taxon>Araneomorphae</taxon>
        <taxon>Entelegynae</taxon>
        <taxon>Araneoidea</taxon>
        <taxon>Nephilidae</taxon>
        <taxon>Trichonephila</taxon>
    </lineage>
</organism>
<evidence type="ECO:0000313" key="1">
    <source>
        <dbReference type="EMBL" id="GFR00734.1"/>
    </source>
</evidence>
<sequence length="105" mass="12026">MFICVKSYFSIGPVRFNSQSNGSRQMLLVLFIQITMLDTVGNAEIIWRWSGVPSLRSSCFSWYCCCVALCKEYWPLPTVRFWAPAWPRRPLTTSSPGGCRVLSHQ</sequence>
<keyword evidence="2" id="KW-1185">Reference proteome</keyword>
<name>A0A8X6GD42_TRICU</name>
<gene>
    <name evidence="1" type="ORF">TNCT_69111</name>
</gene>
<evidence type="ECO:0000313" key="2">
    <source>
        <dbReference type="Proteomes" id="UP000887116"/>
    </source>
</evidence>
<protein>
    <submittedName>
        <fullName evidence="1">Uncharacterized protein</fullName>
    </submittedName>
</protein>